<feature type="transmembrane region" description="Helical" evidence="1">
    <location>
        <begin position="133"/>
        <end position="151"/>
    </location>
</feature>
<feature type="transmembrane region" description="Helical" evidence="1">
    <location>
        <begin position="20"/>
        <end position="37"/>
    </location>
</feature>
<protein>
    <submittedName>
        <fullName evidence="3">Ion channel</fullName>
    </submittedName>
</protein>
<dbReference type="EMBL" id="FOZL01000002">
    <property type="protein sequence ID" value="SFS21723.1"/>
    <property type="molecule type" value="Genomic_DNA"/>
</dbReference>
<keyword evidence="1" id="KW-1133">Transmembrane helix</keyword>
<sequence length="388" mass="43016">MYLDVFQTIILPRRPSGRFRITRLFYLCTWGPWSFIARRVSHKAAREQFYSIYGPISLLMLLGVWALVLVAGFAFIYNGLGSPFKDPMGGSLLASYRTDLYVSGTTIFTLGLGDVVPLSTIARAVVVAESGTGLGFMALVIGYLPVLYQAFSRREVDIALLDARAGSPPTAAELLRRHHFDSGNDALIVLLASWERWSAEILESHISYPILCYYRSQHDNQSWLAAMVAVLDACALLIAVIEGPASRQAQLTFAMARHALIDMGHVFHQEKRTRQILEEGCIDRLGSGGFDRLCDSLGDAGIRLCGDEASTVRLLAMRRLYEPHAQALAEYLGMGLPGWVAEPNAKDQWVVINRLREQAEAVLTKDRLAAARGEVKIAEVLVEEPHEH</sequence>
<proteinExistence type="predicted"/>
<dbReference type="AlphaFoldDB" id="A0A1I6N192"/>
<name>A0A1I6N192_9BACT</name>
<dbReference type="InterPro" id="IPR013099">
    <property type="entry name" value="K_chnl_dom"/>
</dbReference>
<dbReference type="SUPFAM" id="SSF81324">
    <property type="entry name" value="Voltage-gated potassium channels"/>
    <property type="match status" value="1"/>
</dbReference>
<organism evidence="3 4">
    <name type="scientific">Granulicella pectinivorans</name>
    <dbReference type="NCBI Taxonomy" id="474950"/>
    <lineage>
        <taxon>Bacteria</taxon>
        <taxon>Pseudomonadati</taxon>
        <taxon>Acidobacteriota</taxon>
        <taxon>Terriglobia</taxon>
        <taxon>Terriglobales</taxon>
        <taxon>Acidobacteriaceae</taxon>
        <taxon>Granulicella</taxon>
    </lineage>
</organism>
<dbReference type="STRING" id="474950.SAMN05421771_4306"/>
<dbReference type="Gene3D" id="1.10.287.70">
    <property type="match status" value="1"/>
</dbReference>
<dbReference type="Proteomes" id="UP000199024">
    <property type="component" value="Unassembled WGS sequence"/>
</dbReference>
<dbReference type="Pfam" id="PF07885">
    <property type="entry name" value="Ion_trans_2"/>
    <property type="match status" value="1"/>
</dbReference>
<evidence type="ECO:0000313" key="3">
    <source>
        <dbReference type="EMBL" id="SFS21723.1"/>
    </source>
</evidence>
<feature type="domain" description="Potassium channel" evidence="2">
    <location>
        <begin position="66"/>
        <end position="144"/>
    </location>
</feature>
<feature type="transmembrane region" description="Helical" evidence="1">
    <location>
        <begin position="58"/>
        <end position="80"/>
    </location>
</feature>
<accession>A0A1I6N192</accession>
<keyword evidence="1" id="KW-0812">Transmembrane</keyword>
<evidence type="ECO:0000256" key="1">
    <source>
        <dbReference type="SAM" id="Phobius"/>
    </source>
</evidence>
<feature type="transmembrane region" description="Helical" evidence="1">
    <location>
        <begin position="223"/>
        <end position="241"/>
    </location>
</feature>
<gene>
    <name evidence="3" type="ORF">SAMN05421771_4306</name>
</gene>
<reference evidence="3 4" key="1">
    <citation type="submission" date="2016-10" db="EMBL/GenBank/DDBJ databases">
        <authorList>
            <person name="de Groot N.N."/>
        </authorList>
    </citation>
    <scope>NUCLEOTIDE SEQUENCE [LARGE SCALE GENOMIC DNA]</scope>
    <source>
        <strain evidence="3 4">DSM 21001</strain>
    </source>
</reference>
<evidence type="ECO:0000313" key="4">
    <source>
        <dbReference type="Proteomes" id="UP000199024"/>
    </source>
</evidence>
<feature type="transmembrane region" description="Helical" evidence="1">
    <location>
        <begin position="100"/>
        <end position="121"/>
    </location>
</feature>
<dbReference type="RefSeq" id="WP_245782073.1">
    <property type="nucleotide sequence ID" value="NZ_FOZL01000002.1"/>
</dbReference>
<keyword evidence="4" id="KW-1185">Reference proteome</keyword>
<evidence type="ECO:0000259" key="2">
    <source>
        <dbReference type="Pfam" id="PF07885"/>
    </source>
</evidence>
<keyword evidence="1" id="KW-0472">Membrane</keyword>